<dbReference type="Gene3D" id="3.40.50.1000">
    <property type="entry name" value="HAD superfamily/HAD-like"/>
    <property type="match status" value="1"/>
</dbReference>
<dbReference type="InterPro" id="IPR051400">
    <property type="entry name" value="HAD-like_hydrolase"/>
</dbReference>
<dbReference type="RefSeq" id="WP_045968174.1">
    <property type="nucleotide sequence ID" value="NZ_CAWMED010000001.1"/>
</dbReference>
<evidence type="ECO:0000256" key="2">
    <source>
        <dbReference type="ARBA" id="ARBA00022723"/>
    </source>
</evidence>
<dbReference type="NCBIfam" id="TIGR01549">
    <property type="entry name" value="HAD-SF-IA-v1"/>
    <property type="match status" value="1"/>
</dbReference>
<keyword evidence="2" id="KW-0479">Metal-binding</keyword>
<dbReference type="SUPFAM" id="SSF56784">
    <property type="entry name" value="HAD-like"/>
    <property type="match status" value="1"/>
</dbReference>
<comment type="cofactor">
    <cofactor evidence="1">
        <name>Mg(2+)</name>
        <dbReference type="ChEBI" id="CHEBI:18420"/>
    </cofactor>
</comment>
<dbReference type="SFLD" id="SFLDS00003">
    <property type="entry name" value="Haloacid_Dehalogenase"/>
    <property type="match status" value="1"/>
</dbReference>
<dbReference type="NCBIfam" id="NF008018">
    <property type="entry name" value="PRK10748.1"/>
    <property type="match status" value="1"/>
</dbReference>
<dbReference type="AlphaFoldDB" id="A0A068QMZ2"/>
<evidence type="ECO:0000313" key="8">
    <source>
        <dbReference type="Proteomes" id="UP000324170"/>
    </source>
</evidence>
<dbReference type="PANTHER" id="PTHR46470:SF4">
    <property type="entry name" value="5-AMINO-6-(5-PHOSPHO-D-RIBITYLAMINO)URACIL PHOSPHATASE YIGB"/>
    <property type="match status" value="1"/>
</dbReference>
<gene>
    <name evidence="6" type="ORF">LY16_01348</name>
    <name evidence="5" type="ORF">XDD1_0371</name>
</gene>
<dbReference type="GO" id="GO:0009231">
    <property type="term" value="P:riboflavin biosynthetic process"/>
    <property type="evidence" value="ECO:0007669"/>
    <property type="project" value="TreeGrafter"/>
</dbReference>
<dbReference type="PANTHER" id="PTHR46470">
    <property type="entry name" value="N-ACYLNEURAMINATE-9-PHOSPHATASE"/>
    <property type="match status" value="1"/>
</dbReference>
<accession>A0A068QMZ2</accession>
<dbReference type="STRING" id="351671.XDD1_0371"/>
<evidence type="ECO:0000313" key="5">
    <source>
        <dbReference type="EMBL" id="CDG16074.1"/>
    </source>
</evidence>
<dbReference type="InterPro" id="IPR006439">
    <property type="entry name" value="HAD-SF_hydro_IA"/>
</dbReference>
<dbReference type="HOGENOM" id="CLU_045011_8_2_6"/>
<dbReference type="Proteomes" id="UP000032721">
    <property type="component" value="Chromosome"/>
</dbReference>
<evidence type="ECO:0000256" key="3">
    <source>
        <dbReference type="ARBA" id="ARBA00022801"/>
    </source>
</evidence>
<keyword evidence="4" id="KW-0460">Magnesium</keyword>
<organism evidence="5 7">
    <name type="scientific">Xenorhabdus doucetiae</name>
    <dbReference type="NCBI Taxonomy" id="351671"/>
    <lineage>
        <taxon>Bacteria</taxon>
        <taxon>Pseudomonadati</taxon>
        <taxon>Pseudomonadota</taxon>
        <taxon>Gammaproteobacteria</taxon>
        <taxon>Enterobacterales</taxon>
        <taxon>Morganellaceae</taxon>
        <taxon>Xenorhabdus</taxon>
    </lineage>
</organism>
<dbReference type="InterPro" id="IPR036412">
    <property type="entry name" value="HAD-like_sf"/>
</dbReference>
<proteinExistence type="predicted"/>
<dbReference type="Proteomes" id="UP000324170">
    <property type="component" value="Unassembled WGS sequence"/>
</dbReference>
<dbReference type="SFLD" id="SFLDG01129">
    <property type="entry name" value="C1.5:_HAD__Beta-PGM__Phosphata"/>
    <property type="match status" value="1"/>
</dbReference>
<dbReference type="OrthoDB" id="367448at2"/>
<dbReference type="Gene3D" id="1.20.120.1600">
    <property type="match status" value="1"/>
</dbReference>
<evidence type="ECO:0000313" key="7">
    <source>
        <dbReference type="Proteomes" id="UP000032721"/>
    </source>
</evidence>
<dbReference type="Pfam" id="PF00702">
    <property type="entry name" value="Hydrolase"/>
    <property type="match status" value="1"/>
</dbReference>
<keyword evidence="3 6" id="KW-0378">Hydrolase</keyword>
<dbReference type="GO" id="GO:0046872">
    <property type="term" value="F:metal ion binding"/>
    <property type="evidence" value="ECO:0007669"/>
    <property type="project" value="UniProtKB-KW"/>
</dbReference>
<evidence type="ECO:0000256" key="1">
    <source>
        <dbReference type="ARBA" id="ARBA00001946"/>
    </source>
</evidence>
<dbReference type="InterPro" id="IPR023214">
    <property type="entry name" value="HAD_sf"/>
</dbReference>
<dbReference type="EMBL" id="VNHN01000017">
    <property type="protein sequence ID" value="TYP09702.1"/>
    <property type="molecule type" value="Genomic_DNA"/>
</dbReference>
<protein>
    <submittedName>
        <fullName evidence="6">Hydrolase of the HAD superfamily</fullName>
    </submittedName>
</protein>
<dbReference type="KEGG" id="xdo:XDD1_0371"/>
<name>A0A068QMZ2_9GAMM</name>
<evidence type="ECO:0000313" key="6">
    <source>
        <dbReference type="EMBL" id="TYP09702.1"/>
    </source>
</evidence>
<evidence type="ECO:0000256" key="4">
    <source>
        <dbReference type="ARBA" id="ARBA00022842"/>
    </source>
</evidence>
<reference evidence="5 7" key="1">
    <citation type="submission" date="2013-07" db="EMBL/GenBank/DDBJ databases">
        <authorList>
            <person name="Genoscope - CEA"/>
        </authorList>
    </citation>
    <scope>NUCLEOTIDE SEQUENCE [LARGE SCALE GENOMIC DNA]</scope>
    <source>
        <strain evidence="5">FRM16</strain>
        <strain evidence="7">FRM16 / DSM 17909</strain>
    </source>
</reference>
<reference evidence="6 8" key="2">
    <citation type="submission" date="2019-07" db="EMBL/GenBank/DDBJ databases">
        <title>Genomic Encyclopedia of Type Strains, Phase I: the one thousand microbial genomes (KMG-I) project.</title>
        <authorList>
            <person name="Kyrpides N."/>
        </authorList>
    </citation>
    <scope>NUCLEOTIDE SEQUENCE [LARGE SCALE GENOMIC DNA]</scope>
    <source>
        <strain evidence="6 8">DSM 17909</strain>
    </source>
</reference>
<dbReference type="EMBL" id="FO704550">
    <property type="protein sequence ID" value="CDG16074.1"/>
    <property type="molecule type" value="Genomic_DNA"/>
</dbReference>
<keyword evidence="8" id="KW-1185">Reference proteome</keyword>
<dbReference type="GO" id="GO:0016787">
    <property type="term" value="F:hydrolase activity"/>
    <property type="evidence" value="ECO:0007669"/>
    <property type="project" value="UniProtKB-KW"/>
</dbReference>
<sequence>MRFYRPLAPFAAMTFDLDDTLYDNHPVIDKTEKEVLCFIRQYDAKFGHFGHEELRLYRQAVLEQEPDIYHDVTSWRRQSAELMFTHHGFNHEETMRGTDEIMSCFMYWRNQITVPESTHHTLSVLAEKMPLVAITNGNAEPAACGLAPYFAFVLKAGVDGRAKPYPDMYRLAAQRLHLPIHQILHVGDNLNTDVEGALCSGMQACWINIENKNLMQEPEGRRVPHVEISDLASLIALI</sequence>